<feature type="domain" description="BTB" evidence="1">
    <location>
        <begin position="216"/>
        <end position="284"/>
    </location>
</feature>
<dbReference type="EMBL" id="WNWR01000051">
    <property type="protein sequence ID" value="KAE9992666.1"/>
    <property type="molecule type" value="Genomic_DNA"/>
</dbReference>
<accession>A0A8H3ZI00</accession>
<dbReference type="CDD" id="cd18186">
    <property type="entry name" value="BTB_POZ_ZBTB_KLHL-like"/>
    <property type="match status" value="1"/>
</dbReference>
<evidence type="ECO:0000313" key="2">
    <source>
        <dbReference type="EMBL" id="KAE9992666.1"/>
    </source>
</evidence>
<dbReference type="AlphaFoldDB" id="A0A8H3ZI00"/>
<organism evidence="2 3">
    <name type="scientific">Venturia inaequalis</name>
    <name type="common">Apple scab fungus</name>
    <dbReference type="NCBI Taxonomy" id="5025"/>
    <lineage>
        <taxon>Eukaryota</taxon>
        <taxon>Fungi</taxon>
        <taxon>Dikarya</taxon>
        <taxon>Ascomycota</taxon>
        <taxon>Pezizomycotina</taxon>
        <taxon>Dothideomycetes</taxon>
        <taxon>Pleosporomycetidae</taxon>
        <taxon>Venturiales</taxon>
        <taxon>Venturiaceae</taxon>
        <taxon>Venturia</taxon>
    </lineage>
</organism>
<dbReference type="InterPro" id="IPR011333">
    <property type="entry name" value="SKP1/BTB/POZ_sf"/>
</dbReference>
<dbReference type="PANTHER" id="PTHR47022:SF1">
    <property type="entry name" value="BTB AND MATH DOMAIN-CONTAINING PROTEIN 36-RELATED"/>
    <property type="match status" value="1"/>
</dbReference>
<evidence type="ECO:0000313" key="3">
    <source>
        <dbReference type="Proteomes" id="UP000490939"/>
    </source>
</evidence>
<dbReference type="SMART" id="SM00225">
    <property type="entry name" value="BTB"/>
    <property type="match status" value="2"/>
</dbReference>
<dbReference type="InterPro" id="IPR000210">
    <property type="entry name" value="BTB/POZ_dom"/>
</dbReference>
<evidence type="ECO:0000259" key="1">
    <source>
        <dbReference type="PROSITE" id="PS50097"/>
    </source>
</evidence>
<dbReference type="Gene3D" id="3.30.710.10">
    <property type="entry name" value="Potassium Channel Kv1.1, Chain A"/>
    <property type="match status" value="2"/>
</dbReference>
<dbReference type="SUPFAM" id="SSF54695">
    <property type="entry name" value="POZ domain"/>
    <property type="match status" value="2"/>
</dbReference>
<dbReference type="Pfam" id="PF00651">
    <property type="entry name" value="BTB"/>
    <property type="match status" value="1"/>
</dbReference>
<proteinExistence type="predicted"/>
<comment type="caution">
    <text evidence="2">The sequence shown here is derived from an EMBL/GenBank/DDBJ whole genome shotgun (WGS) entry which is preliminary data.</text>
</comment>
<reference evidence="2 3" key="1">
    <citation type="submission" date="2019-07" db="EMBL/GenBank/DDBJ databases">
        <title>Venturia inaequalis Genome Resource.</title>
        <authorList>
            <person name="Lichtner F.J."/>
        </authorList>
    </citation>
    <scope>NUCLEOTIDE SEQUENCE [LARGE SCALE GENOMIC DNA]</scope>
    <source>
        <strain evidence="2 3">DMI_063113</strain>
    </source>
</reference>
<sequence>MVTSYELEDTSTIPPLTKLCPNGDLTLSVEKDDGTILARYRVLKSTMCLASPVWRAMLTGPFIELGKDEIPFLDDDPEALLIMLHIAHLQVHKVPKTIYNQFFFDVVATVCDKYDTVAMCRPFVDGWVKKFFAAELAITEDPDEPRYLHLDSRSRLKFAANNNNFAFVPITSSPPAKNSPASVFDMITAADGAPLPTPAVPPSSMPPSPIDLCVDSDLTLVVGEHRFRVSRNTLCMASPVWGAMLKGPFKEASQNEITLSDDDDPEALLTVLRIAHLKTYEVSRSLDLHQLVKMATICDKYDTVATCRPLIGGWVDSWIKSEQISGVFGFGNRFGRQTPTRNEEFLWVSWVFGYEQQFTELATSLQLMVSTNVDDALFAPRTTGLFSQNLPIRLPGIIPSGIAESLLEVRQATVKAQLNVFYKFFDRIKAGNTCKSRVTGFALFGSPQRKHLDSCNALALGSLIRAFERFGECYSGRPTSLTDSISTVHWALATVGQCAYFEPAGEDQKEHWRCDLTVDMKKELEEVYKAVKSPVLDSHILHLRKQWAKGRTEP</sequence>
<gene>
    <name evidence="2" type="ORF">EG327_008267</name>
</gene>
<keyword evidence="3" id="KW-1185">Reference proteome</keyword>
<dbReference type="PANTHER" id="PTHR47022">
    <property type="entry name" value="BTB AND MATH DOMAIN-CONTAINING PROTEIN 36-RELATED"/>
    <property type="match status" value="1"/>
</dbReference>
<dbReference type="Proteomes" id="UP000490939">
    <property type="component" value="Unassembled WGS sequence"/>
</dbReference>
<dbReference type="PROSITE" id="PS50097">
    <property type="entry name" value="BTB"/>
    <property type="match status" value="1"/>
</dbReference>
<name>A0A8H3ZI00_VENIN</name>
<protein>
    <recommendedName>
        <fullName evidence="1">BTB domain-containing protein</fullName>
    </recommendedName>
</protein>